<sequence length="133" mass="14730">MEKLDIFRLEKSRSGTFGVLRMDGEVFCVTLEPPDLGNLPEVSCIPAGEYVCRRVESPSFGTTFEIGGVPGRDHILFHQGNVVSDTRGCVLLGRSFGMLGAERAVVQSRPTFREFLDRCGDARRFTVSIQDQS</sequence>
<organism evidence="2 3">
    <name type="scientific">Pseudodesulfovibrio portus</name>
    <dbReference type="NCBI Taxonomy" id="231439"/>
    <lineage>
        <taxon>Bacteria</taxon>
        <taxon>Pseudomonadati</taxon>
        <taxon>Thermodesulfobacteriota</taxon>
        <taxon>Desulfovibrionia</taxon>
        <taxon>Desulfovibrionales</taxon>
        <taxon>Desulfovibrionaceae</taxon>
    </lineage>
</organism>
<gene>
    <name evidence="2" type="ORF">JCM14722_16650</name>
</gene>
<evidence type="ECO:0000259" key="1">
    <source>
        <dbReference type="Pfam" id="PF18925"/>
    </source>
</evidence>
<proteinExistence type="predicted"/>
<dbReference type="InterPro" id="IPR043732">
    <property type="entry name" value="DUF5675"/>
</dbReference>
<evidence type="ECO:0000313" key="3">
    <source>
        <dbReference type="Proteomes" id="UP001061361"/>
    </source>
</evidence>
<dbReference type="EMBL" id="AP026708">
    <property type="protein sequence ID" value="BDQ34123.1"/>
    <property type="molecule type" value="Genomic_DNA"/>
</dbReference>
<keyword evidence="3" id="KW-1185">Reference proteome</keyword>
<reference evidence="2" key="1">
    <citation type="submission" date="2022-08" db="EMBL/GenBank/DDBJ databases">
        <title>Genome Sequence of the sulphate-reducing bacterium, Pseudodesulfovibrio portus JCM14722.</title>
        <authorList>
            <person name="Kondo R."/>
            <person name="Kataoka T."/>
        </authorList>
    </citation>
    <scope>NUCLEOTIDE SEQUENCE</scope>
    <source>
        <strain evidence="2">JCM 14722</strain>
    </source>
</reference>
<name>A0ABM8AS51_9BACT</name>
<accession>A0ABM8AS51</accession>
<dbReference type="RefSeq" id="WP_264981015.1">
    <property type="nucleotide sequence ID" value="NZ_AP026708.1"/>
</dbReference>
<evidence type="ECO:0000313" key="2">
    <source>
        <dbReference type="EMBL" id="BDQ34123.1"/>
    </source>
</evidence>
<protein>
    <recommendedName>
        <fullName evidence="1">DUF5675 domain-containing protein</fullName>
    </recommendedName>
</protein>
<feature type="domain" description="DUF5675" evidence="1">
    <location>
        <begin position="6"/>
        <end position="118"/>
    </location>
</feature>
<dbReference type="Pfam" id="PF18925">
    <property type="entry name" value="DUF5675"/>
    <property type="match status" value="1"/>
</dbReference>
<dbReference type="Proteomes" id="UP001061361">
    <property type="component" value="Chromosome"/>
</dbReference>